<dbReference type="Proteomes" id="UP000268857">
    <property type="component" value="Unassembled WGS sequence"/>
</dbReference>
<dbReference type="EMBL" id="RSCJ01000042">
    <property type="protein sequence ID" value="RUR72776.1"/>
    <property type="molecule type" value="Genomic_DNA"/>
</dbReference>
<organism evidence="2 3">
    <name type="scientific">Chlorogloeopsis fritschii PCC 6912</name>
    <dbReference type="NCBI Taxonomy" id="211165"/>
    <lineage>
        <taxon>Bacteria</taxon>
        <taxon>Bacillati</taxon>
        <taxon>Cyanobacteriota</taxon>
        <taxon>Cyanophyceae</taxon>
        <taxon>Nostocales</taxon>
        <taxon>Chlorogloeopsidaceae</taxon>
        <taxon>Chlorogloeopsis</taxon>
    </lineage>
</organism>
<dbReference type="STRING" id="211165.GCA_000317285_04629"/>
<feature type="region of interest" description="Disordered" evidence="1">
    <location>
        <begin position="24"/>
        <end position="45"/>
    </location>
</feature>
<dbReference type="AlphaFoldDB" id="A0A433MXA2"/>
<protein>
    <submittedName>
        <fullName evidence="2">Uncharacterized protein</fullName>
    </submittedName>
</protein>
<name>A0A433MXA2_CHLFR</name>
<comment type="caution">
    <text evidence="2">The sequence shown here is derived from an EMBL/GenBank/DDBJ whole genome shotgun (WGS) entry which is preliminary data.</text>
</comment>
<sequence>MTRTNHLKQQQVRRMRELAKISRQRYLEAGGDPHRSTNGSEWMTPEERQEYLTLARQVYDSDAIANYLNQHGSWRDRINTTK</sequence>
<evidence type="ECO:0000256" key="1">
    <source>
        <dbReference type="SAM" id="MobiDB-lite"/>
    </source>
</evidence>
<proteinExistence type="predicted"/>
<dbReference type="RefSeq" id="WP_026087470.1">
    <property type="nucleotide sequence ID" value="NZ_AJLN01000113.1"/>
</dbReference>
<reference evidence="2 3" key="1">
    <citation type="journal article" date="2019" name="Genome Biol. Evol.">
        <title>Day and night: Metabolic profiles and evolutionary relationships of six axenic non-marine cyanobacteria.</title>
        <authorList>
            <person name="Will S.E."/>
            <person name="Henke P."/>
            <person name="Boedeker C."/>
            <person name="Huang S."/>
            <person name="Brinkmann H."/>
            <person name="Rohde M."/>
            <person name="Jarek M."/>
            <person name="Friedl T."/>
            <person name="Seufert S."/>
            <person name="Schumacher M."/>
            <person name="Overmann J."/>
            <person name="Neumann-Schaal M."/>
            <person name="Petersen J."/>
        </authorList>
    </citation>
    <scope>NUCLEOTIDE SEQUENCE [LARGE SCALE GENOMIC DNA]</scope>
    <source>
        <strain evidence="2 3">PCC 6912</strain>
    </source>
</reference>
<keyword evidence="3" id="KW-1185">Reference proteome</keyword>
<evidence type="ECO:0000313" key="2">
    <source>
        <dbReference type="EMBL" id="RUR72776.1"/>
    </source>
</evidence>
<evidence type="ECO:0000313" key="3">
    <source>
        <dbReference type="Proteomes" id="UP000268857"/>
    </source>
</evidence>
<gene>
    <name evidence="2" type="ORF">PCC6912_60470</name>
</gene>
<accession>A0A433MXA2</accession>